<gene>
    <name evidence="1" type="ORF">PHSY_001758</name>
</gene>
<keyword evidence="2" id="KW-1185">Reference proteome</keyword>
<proteinExistence type="predicted"/>
<accession>R9NZM8</accession>
<dbReference type="Proteomes" id="UP000014071">
    <property type="component" value="Unassembled WGS sequence"/>
</dbReference>
<organism evidence="1 2">
    <name type="scientific">Pseudozyma hubeiensis (strain SY62)</name>
    <name type="common">Yeast</name>
    <dbReference type="NCBI Taxonomy" id="1305764"/>
    <lineage>
        <taxon>Eukaryota</taxon>
        <taxon>Fungi</taxon>
        <taxon>Dikarya</taxon>
        <taxon>Basidiomycota</taxon>
        <taxon>Ustilaginomycotina</taxon>
        <taxon>Ustilaginomycetes</taxon>
        <taxon>Ustilaginales</taxon>
        <taxon>Ustilaginaceae</taxon>
        <taxon>Pseudozyma</taxon>
    </lineage>
</organism>
<name>R9NZM8_PSEHS</name>
<dbReference type="HOGENOM" id="CLU_1845985_0_0_1"/>
<protein>
    <submittedName>
        <fullName evidence="1">Uncharacterized protein</fullName>
    </submittedName>
</protein>
<dbReference type="GeneID" id="24107053"/>
<evidence type="ECO:0000313" key="2">
    <source>
        <dbReference type="Proteomes" id="UP000014071"/>
    </source>
</evidence>
<dbReference type="EMBL" id="DF238783">
    <property type="protein sequence ID" value="GAC94187.1"/>
    <property type="molecule type" value="Genomic_DNA"/>
</dbReference>
<dbReference type="RefSeq" id="XP_012187774.1">
    <property type="nucleotide sequence ID" value="XM_012332384.1"/>
</dbReference>
<dbReference type="AlphaFoldDB" id="R9NZM8"/>
<evidence type="ECO:0000313" key="1">
    <source>
        <dbReference type="EMBL" id="GAC94187.1"/>
    </source>
</evidence>
<reference evidence="2" key="1">
    <citation type="journal article" date="2013" name="Genome Announc.">
        <title>Draft genome sequence of the basidiomycetous yeast-like fungus Pseudozyma hubeiensis SY62, which produces an abundant amount of the biosurfactant mannosylerythritol lipids.</title>
        <authorList>
            <person name="Konishi M."/>
            <person name="Hatada Y."/>
            <person name="Horiuchi J."/>
        </authorList>
    </citation>
    <scope>NUCLEOTIDE SEQUENCE [LARGE SCALE GENOMIC DNA]</scope>
    <source>
        <strain evidence="2">SY62</strain>
    </source>
</reference>
<sequence length="139" mass="15103">MDLIFALAIHTDLQRQNEQRHPEIRGAQPFDEQCPCALEASRRTGGEISCSCSPSRFLTSAIGPVSEGVFGELGTRSNQVNIGLVPRLLSGLRSRLRSNASLVLCAGDQRYCTLLGCTTFRIGCVLSGCSHCSPEIWHP</sequence>